<gene>
    <name evidence="1" type="ORF">DOTSEDRAFT_131368</name>
</gene>
<accession>M2YM29</accession>
<dbReference type="OrthoDB" id="2266637at2759"/>
<dbReference type="HOGENOM" id="CLU_3019830_0_0_1"/>
<proteinExistence type="predicted"/>
<protein>
    <recommendedName>
        <fullName evidence="3">Transposase</fullName>
    </recommendedName>
</protein>
<organism evidence="1 2">
    <name type="scientific">Dothistroma septosporum (strain NZE10 / CBS 128990)</name>
    <name type="common">Red band needle blight fungus</name>
    <name type="synonym">Mycosphaerella pini</name>
    <dbReference type="NCBI Taxonomy" id="675120"/>
    <lineage>
        <taxon>Eukaryota</taxon>
        <taxon>Fungi</taxon>
        <taxon>Dikarya</taxon>
        <taxon>Ascomycota</taxon>
        <taxon>Pezizomycotina</taxon>
        <taxon>Dothideomycetes</taxon>
        <taxon>Dothideomycetidae</taxon>
        <taxon>Mycosphaerellales</taxon>
        <taxon>Mycosphaerellaceae</taxon>
        <taxon>Dothistroma</taxon>
    </lineage>
</organism>
<evidence type="ECO:0008006" key="3">
    <source>
        <dbReference type="Google" id="ProtNLM"/>
    </source>
</evidence>
<evidence type="ECO:0000313" key="2">
    <source>
        <dbReference type="Proteomes" id="UP000016933"/>
    </source>
</evidence>
<dbReference type="EMBL" id="KB446540">
    <property type="protein sequence ID" value="EME43071.1"/>
    <property type="molecule type" value="Genomic_DNA"/>
</dbReference>
<reference evidence="2" key="1">
    <citation type="journal article" date="2012" name="PLoS Genet.">
        <title>The genomes of the fungal plant pathogens Cladosporium fulvum and Dothistroma septosporum reveal adaptation to different hosts and lifestyles but also signatures of common ancestry.</title>
        <authorList>
            <person name="de Wit P.J.G.M."/>
            <person name="van der Burgt A."/>
            <person name="Oekmen B."/>
            <person name="Stergiopoulos I."/>
            <person name="Abd-Elsalam K.A."/>
            <person name="Aerts A.L."/>
            <person name="Bahkali A.H."/>
            <person name="Beenen H.G."/>
            <person name="Chettri P."/>
            <person name="Cox M.P."/>
            <person name="Datema E."/>
            <person name="de Vries R.P."/>
            <person name="Dhillon B."/>
            <person name="Ganley A.R."/>
            <person name="Griffiths S.A."/>
            <person name="Guo Y."/>
            <person name="Hamelin R.C."/>
            <person name="Henrissat B."/>
            <person name="Kabir M.S."/>
            <person name="Jashni M.K."/>
            <person name="Kema G."/>
            <person name="Klaubauf S."/>
            <person name="Lapidus A."/>
            <person name="Levasseur A."/>
            <person name="Lindquist E."/>
            <person name="Mehrabi R."/>
            <person name="Ohm R.A."/>
            <person name="Owen T.J."/>
            <person name="Salamov A."/>
            <person name="Schwelm A."/>
            <person name="Schijlen E."/>
            <person name="Sun H."/>
            <person name="van den Burg H.A."/>
            <person name="van Ham R.C.H.J."/>
            <person name="Zhang S."/>
            <person name="Goodwin S.B."/>
            <person name="Grigoriev I.V."/>
            <person name="Collemare J."/>
            <person name="Bradshaw R.E."/>
        </authorList>
    </citation>
    <scope>NUCLEOTIDE SEQUENCE [LARGE SCALE GENOMIC DNA]</scope>
    <source>
        <strain evidence="2">NZE10 / CBS 128990</strain>
    </source>
</reference>
<feature type="non-terminal residue" evidence="1">
    <location>
        <position position="1"/>
    </location>
</feature>
<name>M2YM29_DOTSN</name>
<dbReference type="Proteomes" id="UP000016933">
    <property type="component" value="Unassembled WGS sequence"/>
</dbReference>
<dbReference type="AlphaFoldDB" id="M2YM29"/>
<evidence type="ECO:0000313" key="1">
    <source>
        <dbReference type="EMBL" id="EME43071.1"/>
    </source>
</evidence>
<sequence length="56" mass="6703">YLLLYLLDFNPIELLFGMLKNWVKRHISDASAYENFGVFIYVAIKQFEIVDARAWF</sequence>
<keyword evidence="2" id="KW-1185">Reference proteome</keyword>
<reference evidence="1 2" key="2">
    <citation type="journal article" date="2012" name="PLoS Pathog.">
        <title>Diverse lifestyles and strategies of plant pathogenesis encoded in the genomes of eighteen Dothideomycetes fungi.</title>
        <authorList>
            <person name="Ohm R.A."/>
            <person name="Feau N."/>
            <person name="Henrissat B."/>
            <person name="Schoch C.L."/>
            <person name="Horwitz B.A."/>
            <person name="Barry K.W."/>
            <person name="Condon B.J."/>
            <person name="Copeland A.C."/>
            <person name="Dhillon B."/>
            <person name="Glaser F."/>
            <person name="Hesse C.N."/>
            <person name="Kosti I."/>
            <person name="LaButti K."/>
            <person name="Lindquist E.A."/>
            <person name="Lucas S."/>
            <person name="Salamov A.A."/>
            <person name="Bradshaw R.E."/>
            <person name="Ciuffetti L."/>
            <person name="Hamelin R.C."/>
            <person name="Kema G.H.J."/>
            <person name="Lawrence C."/>
            <person name="Scott J.A."/>
            <person name="Spatafora J.W."/>
            <person name="Turgeon B.G."/>
            <person name="de Wit P.J.G.M."/>
            <person name="Zhong S."/>
            <person name="Goodwin S.B."/>
            <person name="Grigoriev I.V."/>
        </authorList>
    </citation>
    <scope>NUCLEOTIDE SEQUENCE [LARGE SCALE GENOMIC DNA]</scope>
    <source>
        <strain evidence="2">NZE10 / CBS 128990</strain>
    </source>
</reference>